<dbReference type="PANTHER" id="PTHR23113">
    <property type="entry name" value="GUANINE NUCLEOTIDE EXCHANGE FACTOR"/>
    <property type="match status" value="1"/>
</dbReference>
<comment type="caution">
    <text evidence="6">The sequence shown here is derived from an EMBL/GenBank/DDBJ whole genome shotgun (WGS) entry which is preliminary data.</text>
</comment>
<name>A0A9Q0R5S6_ANAIG</name>
<protein>
    <submittedName>
        <fullName evidence="6">Guanine nucleotide exchange factor</fullName>
    </submittedName>
</protein>
<proteinExistence type="predicted"/>
<dbReference type="Pfam" id="PF00617">
    <property type="entry name" value="RasGEF"/>
    <property type="match status" value="1"/>
</dbReference>
<feature type="domain" description="Ras-GEF" evidence="5">
    <location>
        <begin position="1078"/>
        <end position="1307"/>
    </location>
</feature>
<keyword evidence="1 2" id="KW-0344">Guanine-nucleotide releasing factor</keyword>
<feature type="compositionally biased region" description="Polar residues" evidence="4">
    <location>
        <begin position="811"/>
        <end position="820"/>
    </location>
</feature>
<organism evidence="6 7">
    <name type="scientific">Anaeramoeba ignava</name>
    <name type="common">Anaerobic marine amoeba</name>
    <dbReference type="NCBI Taxonomy" id="1746090"/>
    <lineage>
        <taxon>Eukaryota</taxon>
        <taxon>Metamonada</taxon>
        <taxon>Anaeramoebidae</taxon>
        <taxon>Anaeramoeba</taxon>
    </lineage>
</organism>
<dbReference type="Gene3D" id="1.10.840.10">
    <property type="entry name" value="Ras guanine-nucleotide exchange factors catalytic domain"/>
    <property type="match status" value="1"/>
</dbReference>
<dbReference type="EMBL" id="JAPDFW010000127">
    <property type="protein sequence ID" value="KAJ5067466.1"/>
    <property type="molecule type" value="Genomic_DNA"/>
</dbReference>
<feature type="region of interest" description="Disordered" evidence="4">
    <location>
        <begin position="1031"/>
        <end position="1059"/>
    </location>
</feature>
<dbReference type="InterPro" id="IPR036964">
    <property type="entry name" value="RASGEF_cat_dom_sf"/>
</dbReference>
<evidence type="ECO:0000313" key="6">
    <source>
        <dbReference type="EMBL" id="KAJ5067466.1"/>
    </source>
</evidence>
<dbReference type="OrthoDB" id="546434at2759"/>
<dbReference type="PANTHER" id="PTHR23113:SF99">
    <property type="entry name" value="RASGEF DOMAIN-CONTAINING PROTEIN"/>
    <property type="match status" value="1"/>
</dbReference>
<sequence length="1308" mass="151055">MSNKNNKNQKNKKQTSLRKIIIFPVNYQLLSQQVPKPYIIIWGNIFTSCVGVNEENIIQHKNSLENLMLLNQIQKFPTEKIKIKFRWKIKKVSRTQIQINISIINLICAIDIMMNEFKMKNSLLESLPKILSKIKSKELSAIVRFFETKKNSCRLEIFNSFIDLIQIISANFLEKSDLESFKNLCSSVIPSLSKAKKSQTFANTFSKSYSDDNFFKEFEPSEQNPFYPVFFLQWQIPFKKFSINESKTTAGMVMERYREQQDISDLQIFVGKDNKKLLRIFQMESLFNKYSEGGKRNVIVIFRSQEIEPNKLISEVTTGYPPLVIKKKLLQIPIYFPSNITDQVEQSLKIVSTDILISKILKKIISSTKLSLDEYGLFICAEMNQNQNHNQNHNQNQNNFVKEFSSTFVFSKLNSEDIGSENSGVFAEQKNIRLKLSVNEFLINSYKFGIWLDPNSKDKISVKLNELMTNNNLVLQFKPKPIKISCFIKISLTSTRMEAIIEKIVLIEKSITTETFLNELKKQIMIPKTKDQKIIALLKKEIVKKKNKKKIMKEKLVKLEENLKMGEQGVENDSFLKIICFEMATEGEDDSDEDDLLGMLRNDSVNFWDEYKCQTTNIRVHKENAIQNEKKSFITFLNSRDLSKKVSKKEKGLKEFFLIQATSLNKAVELLTAEKQLYFFRKMVIRLIHFFIDSGDFVKKLVEVYRGGESRSDIDAKEMERIKSRSLKLLVVFLHARYKFGLIIKPTTRRVINNFCWNDLLLSTDSGVVKNGCEIENLIDRISSNENLVPSLTRTISQIIKGVEDRKKTTSDVTSAFFSETETEKKPTQKSESSHLPHSSTPHITTANETTDTKTSELSDSQKKEIDKKNLDPIPQDDDFVPDFSDEFEEIDLENIDNIPQLNSPTKNNGAQIVIDDDFVGDFNETNGFGMDLLSEHGADKTLSFLLGTAEANLQMDSPDEMMSLETQNDMPPDLDLGKLLEFGEDSKFIQVFMNKQINDDFIDQLIEKNQIDSVNSDDIINFLLQDIDEDSDEQSKHTKKDEDEKTSPSENTDEVGLKPQVNITIDKSDIPPIANIRISQFAKHLTLVSSSMFNGVTIKEWLSRNKKFQKIHSDKLISKIIRNFNQITDWVTLSILSERDMTRRIETITRFIQLANYLQSLGNFNDLMAVMAGLQSNHVFRLRKTWGNVPRKSLEMFKFLDNLTTINQFRGLRNAFLESKSAIVPYIGVFLFDFAYLNELQDQVFGLINWAKLRRLFIILYQIQQTQKFAYNFVPNGKMENILRAVFALNISPDYLSQLSLKIEPVF</sequence>
<evidence type="ECO:0000256" key="1">
    <source>
        <dbReference type="ARBA" id="ARBA00022658"/>
    </source>
</evidence>
<dbReference type="GO" id="GO:0005085">
    <property type="term" value="F:guanyl-nucleotide exchange factor activity"/>
    <property type="evidence" value="ECO:0007669"/>
    <property type="project" value="UniProtKB-KW"/>
</dbReference>
<evidence type="ECO:0000256" key="2">
    <source>
        <dbReference type="PROSITE-ProRule" id="PRU00168"/>
    </source>
</evidence>
<keyword evidence="3" id="KW-0175">Coiled coil</keyword>
<evidence type="ECO:0000313" key="7">
    <source>
        <dbReference type="Proteomes" id="UP001149090"/>
    </source>
</evidence>
<dbReference type="Proteomes" id="UP001149090">
    <property type="component" value="Unassembled WGS sequence"/>
</dbReference>
<evidence type="ECO:0000256" key="3">
    <source>
        <dbReference type="SAM" id="Coils"/>
    </source>
</evidence>
<dbReference type="InterPro" id="IPR023578">
    <property type="entry name" value="Ras_GEF_dom_sf"/>
</dbReference>
<feature type="compositionally biased region" description="Basic and acidic residues" evidence="4">
    <location>
        <begin position="822"/>
        <end position="835"/>
    </location>
</feature>
<dbReference type="GO" id="GO:0007264">
    <property type="term" value="P:small GTPase-mediated signal transduction"/>
    <property type="evidence" value="ECO:0007669"/>
    <property type="project" value="InterPro"/>
</dbReference>
<evidence type="ECO:0000256" key="4">
    <source>
        <dbReference type="SAM" id="MobiDB-lite"/>
    </source>
</evidence>
<dbReference type="SUPFAM" id="SSF48366">
    <property type="entry name" value="Ras GEF"/>
    <property type="match status" value="1"/>
</dbReference>
<keyword evidence="7" id="KW-1185">Reference proteome</keyword>
<accession>A0A9Q0R5S6</accession>
<feature type="compositionally biased region" description="Polar residues" evidence="4">
    <location>
        <begin position="836"/>
        <end position="850"/>
    </location>
</feature>
<evidence type="ECO:0000259" key="5">
    <source>
        <dbReference type="PROSITE" id="PS50009"/>
    </source>
</evidence>
<dbReference type="SMART" id="SM00147">
    <property type="entry name" value="RasGEF"/>
    <property type="match status" value="1"/>
</dbReference>
<feature type="compositionally biased region" description="Basic and acidic residues" evidence="4">
    <location>
        <begin position="1034"/>
        <end position="1048"/>
    </location>
</feature>
<gene>
    <name evidence="6" type="ORF">M0811_12916</name>
</gene>
<reference evidence="6" key="1">
    <citation type="submission" date="2022-10" db="EMBL/GenBank/DDBJ databases">
        <title>Novel sulphate-reducing endosymbionts in the free-living metamonad Anaeramoeba.</title>
        <authorList>
            <person name="Jerlstrom-Hultqvist J."/>
            <person name="Cepicka I."/>
            <person name="Gallot-Lavallee L."/>
            <person name="Salas-Leiva D."/>
            <person name="Curtis B.A."/>
            <person name="Zahonova K."/>
            <person name="Pipaliya S."/>
            <person name="Dacks J."/>
            <person name="Roger A.J."/>
        </authorList>
    </citation>
    <scope>NUCLEOTIDE SEQUENCE</scope>
    <source>
        <strain evidence="6">BMAN</strain>
    </source>
</reference>
<dbReference type="PROSITE" id="PS50009">
    <property type="entry name" value="RASGEF_CAT"/>
    <property type="match status" value="1"/>
</dbReference>
<feature type="coiled-coil region" evidence="3">
    <location>
        <begin position="535"/>
        <end position="562"/>
    </location>
</feature>
<feature type="region of interest" description="Disordered" evidence="4">
    <location>
        <begin position="811"/>
        <end position="883"/>
    </location>
</feature>
<dbReference type="InterPro" id="IPR008937">
    <property type="entry name" value="Ras-like_GEF"/>
</dbReference>
<dbReference type="InterPro" id="IPR001895">
    <property type="entry name" value="RASGEF_cat_dom"/>
</dbReference>
<feature type="compositionally biased region" description="Basic and acidic residues" evidence="4">
    <location>
        <begin position="851"/>
        <end position="871"/>
    </location>
</feature>